<comment type="caution">
    <text evidence="2">The sequence shown here is derived from an EMBL/GenBank/DDBJ whole genome shotgun (WGS) entry which is preliminary data.</text>
</comment>
<gene>
    <name evidence="2" type="ORF">J0M35_19860</name>
</gene>
<feature type="compositionally biased region" description="Basic and acidic residues" evidence="1">
    <location>
        <begin position="42"/>
        <end position="53"/>
    </location>
</feature>
<feature type="compositionally biased region" description="Polar residues" evidence="1">
    <location>
        <begin position="14"/>
        <end position="34"/>
    </location>
</feature>
<feature type="compositionally biased region" description="Low complexity" evidence="1">
    <location>
        <begin position="1"/>
        <end position="11"/>
    </location>
</feature>
<reference evidence="2" key="1">
    <citation type="submission" date="2021-02" db="EMBL/GenBank/DDBJ databases">
        <title>Genome-Resolved Metagenomics of a Microbial Community Performing Photosynthetic Biological Nutrient Removal.</title>
        <authorList>
            <person name="Mcdaniel E.A."/>
        </authorList>
    </citation>
    <scope>NUCLEOTIDE SEQUENCE</scope>
    <source>
        <strain evidence="2">UWPOB_OBS1</strain>
    </source>
</reference>
<feature type="region of interest" description="Disordered" evidence="1">
    <location>
        <begin position="1"/>
        <end position="65"/>
    </location>
</feature>
<evidence type="ECO:0000313" key="2">
    <source>
        <dbReference type="EMBL" id="MBN8662634.1"/>
    </source>
</evidence>
<dbReference type="Proteomes" id="UP000664277">
    <property type="component" value="Unassembled WGS sequence"/>
</dbReference>
<protein>
    <submittedName>
        <fullName evidence="2">Uncharacterized protein</fullName>
    </submittedName>
</protein>
<dbReference type="EMBL" id="JAFLCK010000046">
    <property type="protein sequence ID" value="MBN8662634.1"/>
    <property type="molecule type" value="Genomic_DNA"/>
</dbReference>
<dbReference type="AlphaFoldDB" id="A0A8J7TNB9"/>
<name>A0A8J7TNB9_9BACT</name>
<evidence type="ECO:0000256" key="1">
    <source>
        <dbReference type="SAM" id="MobiDB-lite"/>
    </source>
</evidence>
<evidence type="ECO:0000313" key="3">
    <source>
        <dbReference type="Proteomes" id="UP000664277"/>
    </source>
</evidence>
<organism evidence="2 3">
    <name type="scientific">Candidatus Obscuribacter phosphatis</name>
    <dbReference type="NCBI Taxonomy" id="1906157"/>
    <lineage>
        <taxon>Bacteria</taxon>
        <taxon>Bacillati</taxon>
        <taxon>Candidatus Melainabacteria</taxon>
        <taxon>Candidatus Obscuribacterales</taxon>
        <taxon>Candidatus Obscuribacteraceae</taxon>
        <taxon>Candidatus Obscuribacter</taxon>
    </lineage>
</organism>
<proteinExistence type="predicted"/>
<accession>A0A8J7TNB9</accession>
<sequence>MTTTVTPPVVVESEGQTAVSPTDSARAQRNTGSFATRLLQKALDDRKKTDPELKIPSVTGSGTQG</sequence>